<evidence type="ECO:0000256" key="7">
    <source>
        <dbReference type="SAM" id="MobiDB-lite"/>
    </source>
</evidence>
<dbReference type="Pfam" id="PF00931">
    <property type="entry name" value="NB-ARC"/>
    <property type="match status" value="1"/>
</dbReference>
<dbReference type="Gene3D" id="1.20.5.4130">
    <property type="match status" value="1"/>
</dbReference>
<dbReference type="InterPro" id="IPR032675">
    <property type="entry name" value="LRR_dom_sf"/>
</dbReference>
<dbReference type="GO" id="GO:0002758">
    <property type="term" value="P:innate immune response-activating signaling pathway"/>
    <property type="evidence" value="ECO:0007669"/>
    <property type="project" value="UniProtKB-ARBA"/>
</dbReference>
<keyword evidence="4" id="KW-0547">Nucleotide-binding</keyword>
<keyword evidence="3" id="KW-0677">Repeat</keyword>
<dbReference type="PANTHER" id="PTHR36766">
    <property type="entry name" value="PLANT BROAD-SPECTRUM MILDEW RESISTANCE PROTEIN RPW8"/>
    <property type="match status" value="1"/>
</dbReference>
<name>A0A6P5FY20_ANACO</name>
<dbReference type="CDD" id="cd14798">
    <property type="entry name" value="RX-CC_like"/>
    <property type="match status" value="1"/>
</dbReference>
<evidence type="ECO:0000259" key="10">
    <source>
        <dbReference type="Pfam" id="PF23559"/>
    </source>
</evidence>
<dbReference type="InterPro" id="IPR058922">
    <property type="entry name" value="WHD_DRP"/>
</dbReference>
<evidence type="ECO:0000256" key="6">
    <source>
        <dbReference type="ARBA" id="ARBA00022840"/>
    </source>
</evidence>
<dbReference type="FunFam" id="3.40.50.300:FF:001091">
    <property type="entry name" value="Probable disease resistance protein At1g61300"/>
    <property type="match status" value="1"/>
</dbReference>
<dbReference type="SUPFAM" id="SSF52058">
    <property type="entry name" value="L domain-like"/>
    <property type="match status" value="2"/>
</dbReference>
<keyword evidence="13" id="KW-1185">Reference proteome</keyword>
<dbReference type="InterPro" id="IPR038005">
    <property type="entry name" value="RX-like_CC"/>
</dbReference>
<evidence type="ECO:0000256" key="2">
    <source>
        <dbReference type="ARBA" id="ARBA00022614"/>
    </source>
</evidence>
<evidence type="ECO:0000256" key="3">
    <source>
        <dbReference type="ARBA" id="ARBA00022737"/>
    </source>
</evidence>
<dbReference type="GO" id="GO:0005524">
    <property type="term" value="F:ATP binding"/>
    <property type="evidence" value="ECO:0007669"/>
    <property type="project" value="UniProtKB-KW"/>
</dbReference>
<dbReference type="Gene3D" id="1.10.10.10">
    <property type="entry name" value="Winged helix-like DNA-binding domain superfamily/Winged helix DNA-binding domain"/>
    <property type="match status" value="1"/>
</dbReference>
<evidence type="ECO:0000256" key="5">
    <source>
        <dbReference type="ARBA" id="ARBA00022821"/>
    </source>
</evidence>
<organism evidence="13 14">
    <name type="scientific">Ananas comosus</name>
    <name type="common">Pineapple</name>
    <name type="synonym">Ananas ananas</name>
    <dbReference type="NCBI Taxonomy" id="4615"/>
    <lineage>
        <taxon>Eukaryota</taxon>
        <taxon>Viridiplantae</taxon>
        <taxon>Streptophyta</taxon>
        <taxon>Embryophyta</taxon>
        <taxon>Tracheophyta</taxon>
        <taxon>Spermatophyta</taxon>
        <taxon>Magnoliopsida</taxon>
        <taxon>Liliopsida</taxon>
        <taxon>Poales</taxon>
        <taxon>Bromeliaceae</taxon>
        <taxon>Bromelioideae</taxon>
        <taxon>Ananas</taxon>
    </lineage>
</organism>
<reference evidence="13" key="1">
    <citation type="journal article" date="2015" name="Nat. Genet.">
        <title>The pineapple genome and the evolution of CAM photosynthesis.</title>
        <authorList>
            <person name="Ming R."/>
            <person name="VanBuren R."/>
            <person name="Wai C.M."/>
            <person name="Tang H."/>
            <person name="Schatz M.C."/>
            <person name="Bowers J.E."/>
            <person name="Lyons E."/>
            <person name="Wang M.L."/>
            <person name="Chen J."/>
            <person name="Biggers E."/>
            <person name="Zhang J."/>
            <person name="Huang L."/>
            <person name="Zhang L."/>
            <person name="Miao W."/>
            <person name="Zhang J."/>
            <person name="Ye Z."/>
            <person name="Miao C."/>
            <person name="Lin Z."/>
            <person name="Wang H."/>
            <person name="Zhou H."/>
            <person name="Yim W.C."/>
            <person name="Priest H.D."/>
            <person name="Zheng C."/>
            <person name="Woodhouse M."/>
            <person name="Edger P.P."/>
            <person name="Guyot R."/>
            <person name="Guo H.B."/>
            <person name="Guo H."/>
            <person name="Zheng G."/>
            <person name="Singh R."/>
            <person name="Sharma A."/>
            <person name="Min X."/>
            <person name="Zheng Y."/>
            <person name="Lee H."/>
            <person name="Gurtowski J."/>
            <person name="Sedlazeck F.J."/>
            <person name="Harkess A."/>
            <person name="McKain M.R."/>
            <person name="Liao Z."/>
            <person name="Fang J."/>
            <person name="Liu J."/>
            <person name="Zhang X."/>
            <person name="Zhang Q."/>
            <person name="Hu W."/>
            <person name="Qin Y."/>
            <person name="Wang K."/>
            <person name="Chen L.Y."/>
            <person name="Shirley N."/>
            <person name="Lin Y.R."/>
            <person name="Liu L.Y."/>
            <person name="Hernandez A.G."/>
            <person name="Wright C.L."/>
            <person name="Bulone V."/>
            <person name="Tuskan G.A."/>
            <person name="Heath K."/>
            <person name="Zee F."/>
            <person name="Moore P.H."/>
            <person name="Sunkar R."/>
            <person name="Leebens-Mack J.H."/>
            <person name="Mockler T."/>
            <person name="Bennetzen J.L."/>
            <person name="Freeling M."/>
            <person name="Sankoff D."/>
            <person name="Paterson A.H."/>
            <person name="Zhu X."/>
            <person name="Yang X."/>
            <person name="Smith J.A."/>
            <person name="Cushman J.C."/>
            <person name="Paull R.E."/>
            <person name="Yu Q."/>
        </authorList>
    </citation>
    <scope>NUCLEOTIDE SEQUENCE [LARGE SCALE GENOMIC DNA]</scope>
    <source>
        <strain evidence="13">cv. F153</strain>
    </source>
</reference>
<keyword evidence="2" id="KW-0433">Leucine-rich repeat</keyword>
<proteinExistence type="inferred from homology"/>
<dbReference type="Gene3D" id="3.40.50.300">
    <property type="entry name" value="P-loop containing nucleotide triphosphate hydrolases"/>
    <property type="match status" value="1"/>
</dbReference>
<dbReference type="InterPro" id="IPR056789">
    <property type="entry name" value="LRR_R13L1-DRL21"/>
</dbReference>
<evidence type="ECO:0000259" key="12">
    <source>
        <dbReference type="Pfam" id="PF25019"/>
    </source>
</evidence>
<dbReference type="InterPro" id="IPR036388">
    <property type="entry name" value="WH-like_DNA-bd_sf"/>
</dbReference>
<sequence length="1181" mass="133354">MAEGIAFDLVKGVLGKLGSTLWDKIGLLRSFKDDADDLRSNFSAIQAVLLDAEERSNAEKESHALRDWLRKLKDAAYDADDLLDEIQMQTVLRQQRHEVQNQNQLAEKVREFLSRANPIHLKFKHAMARRMKALREKIDKIAKQRHDFGLVGAGPPRPAEFQRPETFSVVDEKEIVGRDGDKEEIVKLLLESNGDHNVSVIPIVGMGGLGKTTLAQLAFNDGRVTAQQRFDLRVWVCVSTDFRMKKIAKPVISAAGEKCDDLDNADAVASCLVRIFSQRRFLLVLDDVWNEDQDKWEKFKVLFKDGKKGSKILATTRSEKVSEIMKTTEQPHRLKGLSDADCWTLFERRAFKEGEENVYPSLVKIGKQIVKKCGGVPLAANALGSMMRFKIRTEDAWSAIRDSEIWRLEQEGTILPSLKLSYIQMPSALKQCFAYCSIYPKDYEIDKNDLIQQWIALGFISSQETRTSMEDIGNEYFNDLLWMSFLQKVEEDDEQCNGEATTCRMHDLVHDLAQSVAREEVAVIAGEESTEIPEGCRYASIYGRFISRIPTTVLRRLRALQFGESASLIMTFYSEAKCLRLLDLHDSEISMLPSSIGKLKLLRYLNLSSTNIQELPKPIANLCNLQTLNLSGCDEIRTLPKSLERLVNLRILDLSGCRSLTIPDSISNLQSLYTLNLSSCKKAISLEPVSHLKNLRYLDLSDLDFLVTLPESIGSLQSLRILNLSHCISLLSLPSSASDLQNLEKLDISGCRKLCELPKMIQKLTKLRALLNYNCLKLKGMPRGIGKLVSLQRLPLFVVGKQDRVEHCAGISELEHLKLVGELEIKGLENVTSPADAKAANLVEKKLQNLKLEWNDVSGNDDMEEMDAVLENLQPHQNLVNLVIEGYAGGKFPSWMMNRIDSCLPNLVEIELVYMPRCSSLPPLGQLPFLEVLTVQYMPAITNLGAEFYGDDHTNMFPALMTLDLSYTPVLQEWVTMLTVDDEEGRRERVPIFPYLDELSLKECPELRPEPCLPASVEDLTISETSSENLSLILERATPVDGRPPPNRGLRDLTIEECQQLTCLPESLRGLTALHSLRIWDCEDLERIEDWLGELPGLQCLEISGCSSLRYLPAHKMTTLTELSIHDCPLLFDAGGQFVDTSVDHIEEVCVNGREYPYEEQVSNSPQKEKKSWTSCWRKSN</sequence>
<dbReference type="Gene3D" id="3.80.10.10">
    <property type="entry name" value="Ribonuclease Inhibitor"/>
    <property type="match status" value="3"/>
</dbReference>
<feature type="domain" description="Disease resistance N-terminal" evidence="9">
    <location>
        <begin position="10"/>
        <end position="98"/>
    </location>
</feature>
<feature type="domain" description="Disease resistance R13L4/SHOC-2-like LRR" evidence="11">
    <location>
        <begin position="557"/>
        <end position="700"/>
    </location>
</feature>
<keyword evidence="5" id="KW-0611">Plant defense</keyword>
<feature type="domain" description="Disease resistance protein winged helix" evidence="10">
    <location>
        <begin position="438"/>
        <end position="513"/>
    </location>
</feature>
<keyword evidence="6" id="KW-0067">ATP-binding</keyword>
<dbReference type="Gene3D" id="1.10.8.430">
    <property type="entry name" value="Helical domain of apoptotic protease-activating factors"/>
    <property type="match status" value="1"/>
</dbReference>
<dbReference type="GO" id="GO:0042742">
    <property type="term" value="P:defense response to bacterium"/>
    <property type="evidence" value="ECO:0007669"/>
    <property type="project" value="UniProtKB-ARBA"/>
</dbReference>
<protein>
    <submittedName>
        <fullName evidence="14">Disease resistance protein RGA2-like</fullName>
    </submittedName>
</protein>
<dbReference type="PANTHER" id="PTHR36766:SF39">
    <property type="entry name" value="DISEASE RESISTANCE PROTEIN RGA3"/>
    <property type="match status" value="1"/>
</dbReference>
<dbReference type="SUPFAM" id="SSF52540">
    <property type="entry name" value="P-loop containing nucleoside triphosphate hydrolases"/>
    <property type="match status" value="1"/>
</dbReference>
<dbReference type="GO" id="GO:0043531">
    <property type="term" value="F:ADP binding"/>
    <property type="evidence" value="ECO:0007669"/>
    <property type="project" value="InterPro"/>
</dbReference>
<dbReference type="FunFam" id="1.10.10.10:FF:000322">
    <property type="entry name" value="Probable disease resistance protein At1g63360"/>
    <property type="match status" value="1"/>
</dbReference>
<gene>
    <name evidence="14" type="primary">LOC109717130</name>
</gene>
<evidence type="ECO:0000259" key="9">
    <source>
        <dbReference type="Pfam" id="PF18052"/>
    </source>
</evidence>
<evidence type="ECO:0000256" key="1">
    <source>
        <dbReference type="ARBA" id="ARBA00008894"/>
    </source>
</evidence>
<dbReference type="InterPro" id="IPR042197">
    <property type="entry name" value="Apaf_helical"/>
</dbReference>
<dbReference type="GeneID" id="109717130"/>
<dbReference type="InterPro" id="IPR027417">
    <property type="entry name" value="P-loop_NTPase"/>
</dbReference>
<accession>A0A6P5FY20</accession>
<dbReference type="AlphaFoldDB" id="A0A6P5FY20"/>
<dbReference type="Pfam" id="PF23559">
    <property type="entry name" value="WHD_DRP"/>
    <property type="match status" value="1"/>
</dbReference>
<comment type="similarity">
    <text evidence="1">Belongs to the disease resistance NB-LRR family.</text>
</comment>
<dbReference type="InterPro" id="IPR002182">
    <property type="entry name" value="NB-ARC"/>
</dbReference>
<evidence type="ECO:0000256" key="4">
    <source>
        <dbReference type="ARBA" id="ARBA00022741"/>
    </source>
</evidence>
<dbReference type="PRINTS" id="PR00364">
    <property type="entry name" value="DISEASERSIST"/>
</dbReference>
<dbReference type="InterPro" id="IPR055414">
    <property type="entry name" value="LRR_R13L4/SHOC2-like"/>
</dbReference>
<dbReference type="Pfam" id="PF18052">
    <property type="entry name" value="Rx_N"/>
    <property type="match status" value="1"/>
</dbReference>
<evidence type="ECO:0000313" key="14">
    <source>
        <dbReference type="RefSeq" id="XP_020098393.1"/>
    </source>
</evidence>
<dbReference type="OrthoDB" id="2018313at2759"/>
<dbReference type="InterPro" id="IPR041118">
    <property type="entry name" value="Rx_N"/>
</dbReference>
<reference evidence="14" key="2">
    <citation type="submission" date="2025-08" db="UniProtKB">
        <authorList>
            <consortium name="RefSeq"/>
        </authorList>
    </citation>
    <scope>IDENTIFICATION</scope>
    <source>
        <tissue evidence="14">Leaf</tissue>
    </source>
</reference>
<evidence type="ECO:0000313" key="13">
    <source>
        <dbReference type="Proteomes" id="UP000515123"/>
    </source>
</evidence>
<evidence type="ECO:0000259" key="8">
    <source>
        <dbReference type="Pfam" id="PF00931"/>
    </source>
</evidence>
<dbReference type="GO" id="GO:0009626">
    <property type="term" value="P:plant-type hypersensitive response"/>
    <property type="evidence" value="ECO:0007669"/>
    <property type="project" value="UniProtKB-ARBA"/>
</dbReference>
<dbReference type="Pfam" id="PF25019">
    <property type="entry name" value="LRR_R13L1-DRL21"/>
    <property type="match status" value="1"/>
</dbReference>
<dbReference type="Proteomes" id="UP000515123">
    <property type="component" value="Linkage group 11"/>
</dbReference>
<feature type="domain" description="NB-ARC" evidence="8">
    <location>
        <begin position="180"/>
        <end position="353"/>
    </location>
</feature>
<dbReference type="RefSeq" id="XP_020098393.1">
    <property type="nucleotide sequence ID" value="XM_020242804.1"/>
</dbReference>
<dbReference type="Pfam" id="PF23598">
    <property type="entry name" value="LRR_14"/>
    <property type="match status" value="1"/>
</dbReference>
<feature type="region of interest" description="Disordered" evidence="7">
    <location>
        <begin position="1161"/>
        <end position="1181"/>
    </location>
</feature>
<feature type="domain" description="R13L1/DRL21-like LRR repeat region" evidence="12">
    <location>
        <begin position="811"/>
        <end position="938"/>
    </location>
</feature>
<evidence type="ECO:0000259" key="11">
    <source>
        <dbReference type="Pfam" id="PF23598"/>
    </source>
</evidence>